<sequence length="453" mass="50189">MWIAQVNRREFFEFYLGSVKNIEKKVHALSEIQPSDKNEITLIWSIDPLEYFSLPCLVIVGDDDVKSLLSSVKAAPQAPTPITALSRIIDQKEAKQHFDSDAISLDSSIFPAIATLILVEGALHGNGKVGLQQLTPLLCKRTLAYAWGRAIGAQSSADSLLELPVRWLDVYSMLNTSAALNVAQRTVSYLTDGLTLLTQLAIGIKPSEPSGQLAFSLLHGNKYEQELAWKSLTACFSRPLSIETIQSMTREERGLQLQEALRALNSDKSQTERETLIAACAFLATKLAPGSLDHFETLKSAALPEILVWYGLYAALQHPKEIMSLHNGMGFRLLRDLLRSEDKIAPPISDIAYLELKIMARMGLEGIAGKVGHASELQVELIPYVSTSFTFQLRNLSRVDEGQQSFDMEPTDIALSPRARATRLAFELSELARDLPDYPGDHSPRKSTRRKSI</sequence>
<gene>
    <name evidence="2" type="ORF">AFA_06270</name>
</gene>
<protein>
    <recommendedName>
        <fullName evidence="4">HDOD domain-containing protein</fullName>
    </recommendedName>
</protein>
<evidence type="ECO:0008006" key="4">
    <source>
        <dbReference type="Google" id="ProtNLM"/>
    </source>
</evidence>
<dbReference type="EMBL" id="CP021641">
    <property type="protein sequence ID" value="ASR89079.1"/>
    <property type="molecule type" value="Genomic_DNA"/>
</dbReference>
<feature type="compositionally biased region" description="Basic and acidic residues" evidence="1">
    <location>
        <begin position="434"/>
        <end position="444"/>
    </location>
</feature>
<dbReference type="RefSeq" id="WP_094196182.1">
    <property type="nucleotide sequence ID" value="NZ_CP021641.1"/>
</dbReference>
<dbReference type="Proteomes" id="UP000214561">
    <property type="component" value="Chromosome"/>
</dbReference>
<feature type="region of interest" description="Disordered" evidence="1">
    <location>
        <begin position="434"/>
        <end position="453"/>
    </location>
</feature>
<organism evidence="2 3">
    <name type="scientific">Alcaligenes faecalis</name>
    <dbReference type="NCBI Taxonomy" id="511"/>
    <lineage>
        <taxon>Bacteria</taxon>
        <taxon>Pseudomonadati</taxon>
        <taxon>Pseudomonadota</taxon>
        <taxon>Betaproteobacteria</taxon>
        <taxon>Burkholderiales</taxon>
        <taxon>Alcaligenaceae</taxon>
        <taxon>Alcaligenes</taxon>
    </lineage>
</organism>
<dbReference type="KEGG" id="afq:AFA_06270"/>
<evidence type="ECO:0000313" key="2">
    <source>
        <dbReference type="EMBL" id="ASR89079.1"/>
    </source>
</evidence>
<dbReference type="AlphaFoldDB" id="A0AB33CSG8"/>
<evidence type="ECO:0000313" key="3">
    <source>
        <dbReference type="Proteomes" id="UP000214561"/>
    </source>
</evidence>
<evidence type="ECO:0000256" key="1">
    <source>
        <dbReference type="SAM" id="MobiDB-lite"/>
    </source>
</evidence>
<proteinExistence type="predicted"/>
<reference evidence="2 3" key="1">
    <citation type="submission" date="2017-05" db="EMBL/GenBank/DDBJ databases">
        <authorList>
            <person name="Qiu J.G."/>
            <person name="He J."/>
        </authorList>
    </citation>
    <scope>NUCLEOTIDE SEQUENCE [LARGE SCALE GENOMIC DNA]</scope>
    <source>
        <strain evidence="2 3">JQ135</strain>
    </source>
</reference>
<name>A0AB33CSG8_ALCFA</name>
<accession>A0AB33CSG8</accession>